<evidence type="ECO:0000313" key="2">
    <source>
        <dbReference type="Proteomes" id="UP001239111"/>
    </source>
</evidence>
<gene>
    <name evidence="1" type="ORF">QAD02_016907</name>
</gene>
<keyword evidence="2" id="KW-1185">Reference proteome</keyword>
<organism evidence="1 2">
    <name type="scientific">Eretmocerus hayati</name>
    <dbReference type="NCBI Taxonomy" id="131215"/>
    <lineage>
        <taxon>Eukaryota</taxon>
        <taxon>Metazoa</taxon>
        <taxon>Ecdysozoa</taxon>
        <taxon>Arthropoda</taxon>
        <taxon>Hexapoda</taxon>
        <taxon>Insecta</taxon>
        <taxon>Pterygota</taxon>
        <taxon>Neoptera</taxon>
        <taxon>Endopterygota</taxon>
        <taxon>Hymenoptera</taxon>
        <taxon>Apocrita</taxon>
        <taxon>Proctotrupomorpha</taxon>
        <taxon>Chalcidoidea</taxon>
        <taxon>Aphelinidae</taxon>
        <taxon>Aphelininae</taxon>
        <taxon>Eretmocerus</taxon>
    </lineage>
</organism>
<proteinExistence type="predicted"/>
<sequence>MMMINSTQPVDLEIFVHSLNPFTNTIHSEVLSPQTMLFPDKTKNFHGLNLRVSQSSKSVDAFFNVIGHNLSLNRLSSEFNILMTQMLLDVLNCSKWLHYYEKYNSIQPEPRWQGVFADVILTSSDEPEFELSPAGPTFWYLHQMSQINVPRPLSWSLYVKRPKTYVRSISVAAMLTFGGLFFTAWMFAMWVYLLGFRETNWNFINILTAQMGGSIQHQGRMKLSEMIFQMNIDIATFIVVTLGSDYMFQIFILIENPPEMPSLQDLADSDIDLVSDFASMEKFVLLGRVVSPALGKIANRTRVGSVTPGTHSFCDGPSTKSSTLVEGMNICLTDDRFRQDVMKSNNDFSIERVPRTEFSF</sequence>
<reference evidence="1" key="1">
    <citation type="submission" date="2023-04" db="EMBL/GenBank/DDBJ databases">
        <title>A chromosome-level genome assembly of the parasitoid wasp Eretmocerus hayati.</title>
        <authorList>
            <person name="Zhong Y."/>
            <person name="Liu S."/>
            <person name="Liu Y."/>
        </authorList>
    </citation>
    <scope>NUCLEOTIDE SEQUENCE</scope>
    <source>
        <strain evidence="1">ZJU_SS_LIU_2023</strain>
    </source>
</reference>
<evidence type="ECO:0000313" key="1">
    <source>
        <dbReference type="EMBL" id="KAJ8681120.1"/>
    </source>
</evidence>
<accession>A0ACC2PH82</accession>
<protein>
    <submittedName>
        <fullName evidence="1">Uncharacterized protein</fullName>
    </submittedName>
</protein>
<dbReference type="EMBL" id="CM056742">
    <property type="protein sequence ID" value="KAJ8681120.1"/>
    <property type="molecule type" value="Genomic_DNA"/>
</dbReference>
<name>A0ACC2PH82_9HYME</name>
<dbReference type="Proteomes" id="UP001239111">
    <property type="component" value="Chromosome 2"/>
</dbReference>
<comment type="caution">
    <text evidence="1">The sequence shown here is derived from an EMBL/GenBank/DDBJ whole genome shotgun (WGS) entry which is preliminary data.</text>
</comment>